<feature type="region of interest" description="Disordered" evidence="1">
    <location>
        <begin position="1"/>
        <end position="66"/>
    </location>
</feature>
<keyword evidence="2" id="KW-0812">Transmembrane</keyword>
<feature type="transmembrane region" description="Helical" evidence="2">
    <location>
        <begin position="97"/>
        <end position="120"/>
    </location>
</feature>
<evidence type="ECO:0000313" key="4">
    <source>
        <dbReference type="Proteomes" id="UP000829685"/>
    </source>
</evidence>
<organism evidence="3 4">
    <name type="scientific">Neoarthrinium moseri</name>
    <dbReference type="NCBI Taxonomy" id="1658444"/>
    <lineage>
        <taxon>Eukaryota</taxon>
        <taxon>Fungi</taxon>
        <taxon>Dikarya</taxon>
        <taxon>Ascomycota</taxon>
        <taxon>Pezizomycotina</taxon>
        <taxon>Sordariomycetes</taxon>
        <taxon>Xylariomycetidae</taxon>
        <taxon>Amphisphaeriales</taxon>
        <taxon>Apiosporaceae</taxon>
        <taxon>Neoarthrinium</taxon>
    </lineage>
</organism>
<feature type="region of interest" description="Disordered" evidence="1">
    <location>
        <begin position="133"/>
        <end position="152"/>
    </location>
</feature>
<feature type="compositionally biased region" description="Polar residues" evidence="1">
    <location>
        <begin position="33"/>
        <end position="42"/>
    </location>
</feature>
<evidence type="ECO:0000313" key="3">
    <source>
        <dbReference type="EMBL" id="KAI1877621.1"/>
    </source>
</evidence>
<evidence type="ECO:0000256" key="1">
    <source>
        <dbReference type="SAM" id="MobiDB-lite"/>
    </source>
</evidence>
<dbReference type="AlphaFoldDB" id="A0A9P9WSK4"/>
<protein>
    <submittedName>
        <fullName evidence="3">Uncharacterized protein</fullName>
    </submittedName>
</protein>
<proteinExistence type="predicted"/>
<reference evidence="3" key="1">
    <citation type="submission" date="2021-03" db="EMBL/GenBank/DDBJ databases">
        <title>Revisited historic fungal species revealed as producer of novel bioactive compounds through whole genome sequencing and comparative genomics.</title>
        <authorList>
            <person name="Vignolle G.A."/>
            <person name="Hochenegger N."/>
            <person name="Mach R.L."/>
            <person name="Mach-Aigner A.R."/>
            <person name="Javad Rahimi M."/>
            <person name="Salim K.A."/>
            <person name="Chan C.M."/>
            <person name="Lim L.B.L."/>
            <person name="Cai F."/>
            <person name="Druzhinina I.S."/>
            <person name="U'Ren J.M."/>
            <person name="Derntl C."/>
        </authorList>
    </citation>
    <scope>NUCLEOTIDE SEQUENCE</scope>
    <source>
        <strain evidence="3">TUCIM 5799</strain>
    </source>
</reference>
<gene>
    <name evidence="3" type="ORF">JX265_003629</name>
</gene>
<keyword evidence="2" id="KW-0472">Membrane</keyword>
<comment type="caution">
    <text evidence="3">The sequence shown here is derived from an EMBL/GenBank/DDBJ whole genome shotgun (WGS) entry which is preliminary data.</text>
</comment>
<accession>A0A9P9WSK4</accession>
<dbReference type="Proteomes" id="UP000829685">
    <property type="component" value="Unassembled WGS sequence"/>
</dbReference>
<keyword evidence="4" id="KW-1185">Reference proteome</keyword>
<dbReference type="EMBL" id="JAFIMR010000006">
    <property type="protein sequence ID" value="KAI1877621.1"/>
    <property type="molecule type" value="Genomic_DNA"/>
</dbReference>
<sequence>MAPRYDEAPEVAPHALPEVHQPPAHPEVAQYGQFPQQHQTLHPSIKREDSTFSGGAGGGFAPSHPVAPTYAYDHQSAYGTAQSDPGRQSKKATICGCTVLVFILSAIIAVLSAAVIGLAAGTGVEASRASDAESKLASGGATTTVTAPPSTATDFNTLDRNCTSNAGSTTGSSYTSTFFNQATYTIYCNKDTPNAPLQSLFVANLDDCMDACSSYSYYIPTDFPSANATNQTCSAVSFIPAWTNKTFATEGTAPGNCYLKGGTQNKTALYAPNNGQETHAAIVNES</sequence>
<feature type="compositionally biased region" description="Low complexity" evidence="1">
    <location>
        <begin position="137"/>
        <end position="152"/>
    </location>
</feature>
<keyword evidence="2" id="KW-1133">Transmembrane helix</keyword>
<name>A0A9P9WSK4_9PEZI</name>
<evidence type="ECO:0000256" key="2">
    <source>
        <dbReference type="SAM" id="Phobius"/>
    </source>
</evidence>